<accession>A0A2P6NRV1</accession>
<evidence type="ECO:0008006" key="5">
    <source>
        <dbReference type="Google" id="ProtNLM"/>
    </source>
</evidence>
<feature type="region of interest" description="Disordered" evidence="2">
    <location>
        <begin position="1"/>
        <end position="36"/>
    </location>
</feature>
<proteinExistence type="inferred from homology"/>
<dbReference type="GO" id="GO:0000340">
    <property type="term" value="F:RNA 7-methylguanosine cap binding"/>
    <property type="evidence" value="ECO:0007669"/>
    <property type="project" value="TreeGrafter"/>
</dbReference>
<sequence length="252" mass="28939">MENSEALKGKGATDRDSEEDRKLFGADRRSKQRGVAEGEHPLFHTWSFWFLRKSQGSRAMETYEKNIKQIGTFNTVEGFWGYYTHMQRPNDLPPGNDYHLFKEGIKPMWEDDANKLGGKWVVRLRKGYASRYWEEFLLAIIGEQFDVGEDLCGVIISIRYQEDIISIWNRDATDEGSRQRIHERMKRILYAIPNLSMDYKAHSASITDYTTYHRASSDGNLFGRPEKGAVRSSQDGFVTSPPSIPSLPASDV</sequence>
<dbReference type="PANTHER" id="PTHR11960">
    <property type="entry name" value="EUKARYOTIC TRANSLATION INITIATION FACTOR 4E RELATED"/>
    <property type="match status" value="1"/>
</dbReference>
<dbReference type="STRING" id="1890364.A0A2P6NRV1"/>
<dbReference type="OrthoDB" id="590761at2759"/>
<gene>
    <name evidence="3" type="ORF">PROFUN_02852</name>
</gene>
<organism evidence="3 4">
    <name type="scientific">Planoprotostelium fungivorum</name>
    <dbReference type="NCBI Taxonomy" id="1890364"/>
    <lineage>
        <taxon>Eukaryota</taxon>
        <taxon>Amoebozoa</taxon>
        <taxon>Evosea</taxon>
        <taxon>Variosea</taxon>
        <taxon>Cavosteliida</taxon>
        <taxon>Cavosteliaceae</taxon>
        <taxon>Planoprotostelium</taxon>
    </lineage>
</organism>
<dbReference type="Gene3D" id="3.30.760.10">
    <property type="entry name" value="RNA Cap, Translation Initiation Factor Eif4e"/>
    <property type="match status" value="1"/>
</dbReference>
<keyword evidence="1" id="KW-0396">Initiation factor</keyword>
<dbReference type="SUPFAM" id="SSF55418">
    <property type="entry name" value="eIF4e-like"/>
    <property type="match status" value="1"/>
</dbReference>
<dbReference type="GO" id="GO:0016281">
    <property type="term" value="C:eukaryotic translation initiation factor 4F complex"/>
    <property type="evidence" value="ECO:0007669"/>
    <property type="project" value="TreeGrafter"/>
</dbReference>
<dbReference type="PANTHER" id="PTHR11960:SF18">
    <property type="entry name" value="EUKARYOTIC TRANSLATION INITIATION FACTOR 4E HOMOLOGOUS PROTEIN, ISOFORM B"/>
    <property type="match status" value="1"/>
</dbReference>
<dbReference type="GO" id="GO:0003743">
    <property type="term" value="F:translation initiation factor activity"/>
    <property type="evidence" value="ECO:0007669"/>
    <property type="project" value="UniProtKB-KW"/>
</dbReference>
<dbReference type="InterPro" id="IPR019770">
    <property type="entry name" value="TIF_eIF_4E_CS"/>
</dbReference>
<feature type="region of interest" description="Disordered" evidence="2">
    <location>
        <begin position="223"/>
        <end position="252"/>
    </location>
</feature>
<evidence type="ECO:0000313" key="4">
    <source>
        <dbReference type="Proteomes" id="UP000241769"/>
    </source>
</evidence>
<keyword evidence="4" id="KW-1185">Reference proteome</keyword>
<protein>
    <recommendedName>
        <fullName evidence="5">Eukaryotic translation initiation factor 4E type 2</fullName>
    </recommendedName>
</protein>
<dbReference type="FunFam" id="3.30.760.10:FF:000043">
    <property type="entry name" value="Predicted protein"/>
    <property type="match status" value="1"/>
</dbReference>
<comment type="caution">
    <text evidence="3">The sequence shown here is derived from an EMBL/GenBank/DDBJ whole genome shotgun (WGS) entry which is preliminary data.</text>
</comment>
<feature type="compositionally biased region" description="Polar residues" evidence="2">
    <location>
        <begin position="231"/>
        <end position="241"/>
    </location>
</feature>
<dbReference type="PROSITE" id="PS00813">
    <property type="entry name" value="IF4E"/>
    <property type="match status" value="1"/>
</dbReference>
<reference evidence="3 4" key="1">
    <citation type="journal article" date="2018" name="Genome Biol. Evol.">
        <title>Multiple Roots of Fruiting Body Formation in Amoebozoa.</title>
        <authorList>
            <person name="Hillmann F."/>
            <person name="Forbes G."/>
            <person name="Novohradska S."/>
            <person name="Ferling I."/>
            <person name="Riege K."/>
            <person name="Groth M."/>
            <person name="Westermann M."/>
            <person name="Marz M."/>
            <person name="Spaller T."/>
            <person name="Winckler T."/>
            <person name="Schaap P."/>
            <person name="Glockner G."/>
        </authorList>
    </citation>
    <scope>NUCLEOTIDE SEQUENCE [LARGE SCALE GENOMIC DNA]</scope>
    <source>
        <strain evidence="3 4">Jena</strain>
    </source>
</reference>
<dbReference type="InParanoid" id="A0A2P6NRV1"/>
<dbReference type="InterPro" id="IPR001040">
    <property type="entry name" value="TIF_eIF_4E"/>
</dbReference>
<dbReference type="EMBL" id="MDYQ01000027">
    <property type="protein sequence ID" value="PRP86703.1"/>
    <property type="molecule type" value="Genomic_DNA"/>
</dbReference>
<dbReference type="InterPro" id="IPR023398">
    <property type="entry name" value="TIF_eIF4e-like"/>
</dbReference>
<dbReference type="Pfam" id="PF01652">
    <property type="entry name" value="IF4E"/>
    <property type="match status" value="1"/>
</dbReference>
<evidence type="ECO:0000313" key="3">
    <source>
        <dbReference type="EMBL" id="PRP86703.1"/>
    </source>
</evidence>
<dbReference type="AlphaFoldDB" id="A0A2P6NRV1"/>
<dbReference type="Proteomes" id="UP000241769">
    <property type="component" value="Unassembled WGS sequence"/>
</dbReference>
<comment type="similarity">
    <text evidence="1">Belongs to the eukaryotic initiation factor 4E family.</text>
</comment>
<evidence type="ECO:0000256" key="2">
    <source>
        <dbReference type="SAM" id="MobiDB-lite"/>
    </source>
</evidence>
<keyword evidence="1" id="KW-0648">Protein biosynthesis</keyword>
<name>A0A2P6NRV1_9EUKA</name>
<evidence type="ECO:0000256" key="1">
    <source>
        <dbReference type="RuleBase" id="RU004374"/>
    </source>
</evidence>
<keyword evidence="1" id="KW-0694">RNA-binding</keyword>